<name>A0A382AK09_9ZZZZ</name>
<organism evidence="1">
    <name type="scientific">marine metagenome</name>
    <dbReference type="NCBI Taxonomy" id="408172"/>
    <lineage>
        <taxon>unclassified sequences</taxon>
        <taxon>metagenomes</taxon>
        <taxon>ecological metagenomes</taxon>
    </lineage>
</organism>
<evidence type="ECO:0000313" key="1">
    <source>
        <dbReference type="EMBL" id="SVB01704.1"/>
    </source>
</evidence>
<proteinExistence type="predicted"/>
<dbReference type="EMBL" id="UINC01025679">
    <property type="protein sequence ID" value="SVB01704.1"/>
    <property type="molecule type" value="Genomic_DNA"/>
</dbReference>
<protein>
    <submittedName>
        <fullName evidence="1">Uncharacterized protein</fullName>
    </submittedName>
</protein>
<sequence length="91" mass="10676">MFNKKKEDKMKAKDVITQMTSGDTFYITYYAKKHQAIITRKGTWTKPNTDTQGKHFVSKGNDIFVYWDLDATPNDNGNQWRQATNPMRVRI</sequence>
<gene>
    <name evidence="1" type="ORF">METZ01_LOCUS154558</name>
</gene>
<accession>A0A382AK09</accession>
<dbReference type="AlphaFoldDB" id="A0A382AK09"/>
<reference evidence="1" key="1">
    <citation type="submission" date="2018-05" db="EMBL/GenBank/DDBJ databases">
        <authorList>
            <person name="Lanie J.A."/>
            <person name="Ng W.-L."/>
            <person name="Kazmierczak K.M."/>
            <person name="Andrzejewski T.M."/>
            <person name="Davidsen T.M."/>
            <person name="Wayne K.J."/>
            <person name="Tettelin H."/>
            <person name="Glass J.I."/>
            <person name="Rusch D."/>
            <person name="Podicherti R."/>
            <person name="Tsui H.-C.T."/>
            <person name="Winkler M.E."/>
        </authorList>
    </citation>
    <scope>NUCLEOTIDE SEQUENCE</scope>
</reference>